<evidence type="ECO:0000313" key="6">
    <source>
        <dbReference type="Proteomes" id="UP000824890"/>
    </source>
</evidence>
<comment type="caution">
    <text evidence="5">The sequence shown here is derived from an EMBL/GenBank/DDBJ whole genome shotgun (WGS) entry which is preliminary data.</text>
</comment>
<accession>A0ABQ8B6D0</accession>
<dbReference type="PROSITE" id="PS51153">
    <property type="entry name" value="RPW8"/>
    <property type="match status" value="1"/>
</dbReference>
<dbReference type="SUPFAM" id="SSF52540">
    <property type="entry name" value="P-loop containing nucleoside triphosphate hydrolases"/>
    <property type="match status" value="1"/>
</dbReference>
<dbReference type="InterPro" id="IPR036388">
    <property type="entry name" value="WH-like_DNA-bd_sf"/>
</dbReference>
<dbReference type="Gene3D" id="1.10.8.430">
    <property type="entry name" value="Helical domain of apoptotic protease-activating factors"/>
    <property type="match status" value="1"/>
</dbReference>
<evidence type="ECO:0000256" key="3">
    <source>
        <dbReference type="ARBA" id="ARBA00022821"/>
    </source>
</evidence>
<keyword evidence="3" id="KW-0611">Plant defense</keyword>
<dbReference type="Gene3D" id="3.80.10.10">
    <property type="entry name" value="Ribonuclease Inhibitor"/>
    <property type="match status" value="3"/>
</dbReference>
<evidence type="ECO:0000313" key="5">
    <source>
        <dbReference type="EMBL" id="KAH0900356.1"/>
    </source>
</evidence>
<dbReference type="InterPro" id="IPR032675">
    <property type="entry name" value="LRR_dom_sf"/>
</dbReference>
<dbReference type="Gene3D" id="1.10.10.10">
    <property type="entry name" value="Winged helix-like DNA-binding domain superfamily/Winged helix DNA-binding domain"/>
    <property type="match status" value="1"/>
</dbReference>
<dbReference type="InterPro" id="IPR027417">
    <property type="entry name" value="P-loop_NTPase"/>
</dbReference>
<evidence type="ECO:0000259" key="4">
    <source>
        <dbReference type="PROSITE" id="PS51153"/>
    </source>
</evidence>
<dbReference type="InterPro" id="IPR042197">
    <property type="entry name" value="Apaf_helical"/>
</dbReference>
<proteinExistence type="inferred from homology"/>
<dbReference type="Pfam" id="PF23598">
    <property type="entry name" value="LRR_14"/>
    <property type="match status" value="1"/>
</dbReference>
<keyword evidence="2" id="KW-0677">Repeat</keyword>
<dbReference type="Gene3D" id="3.40.50.300">
    <property type="entry name" value="P-loop containing nucleotide triphosphate hydrolases"/>
    <property type="match status" value="1"/>
</dbReference>
<dbReference type="Pfam" id="PF00931">
    <property type="entry name" value="NB-ARC"/>
    <property type="match status" value="1"/>
</dbReference>
<dbReference type="PANTHER" id="PTHR36766:SF14">
    <property type="entry name" value="RPW8 DOMAIN-CONTAINING PROTEIN"/>
    <property type="match status" value="1"/>
</dbReference>
<evidence type="ECO:0000256" key="2">
    <source>
        <dbReference type="ARBA" id="ARBA00022737"/>
    </source>
</evidence>
<protein>
    <recommendedName>
        <fullName evidence="4">RPW8 domain-containing protein</fullName>
    </recommendedName>
</protein>
<dbReference type="InterPro" id="IPR002182">
    <property type="entry name" value="NB-ARC"/>
</dbReference>
<dbReference type="PRINTS" id="PR00364">
    <property type="entry name" value="DISEASERSIST"/>
</dbReference>
<dbReference type="Proteomes" id="UP000824890">
    <property type="component" value="Unassembled WGS sequence"/>
</dbReference>
<dbReference type="SUPFAM" id="SSF52047">
    <property type="entry name" value="RNI-like"/>
    <property type="match status" value="2"/>
</dbReference>
<dbReference type="EMBL" id="JAGKQM010000012">
    <property type="protein sequence ID" value="KAH0900356.1"/>
    <property type="molecule type" value="Genomic_DNA"/>
</dbReference>
<reference evidence="5 6" key="1">
    <citation type="submission" date="2021-05" db="EMBL/GenBank/DDBJ databases">
        <title>Genome Assembly of Synthetic Allotetraploid Brassica napus Reveals Homoeologous Exchanges between Subgenomes.</title>
        <authorList>
            <person name="Davis J.T."/>
        </authorList>
    </citation>
    <scope>NUCLEOTIDE SEQUENCE [LARGE SCALE GENOMIC DNA]</scope>
    <source>
        <strain evidence="6">cv. Da-Ae</strain>
        <tissue evidence="5">Seedling</tissue>
    </source>
</reference>
<dbReference type="InterPro" id="IPR055414">
    <property type="entry name" value="LRR_R13L4/SHOC2-like"/>
</dbReference>
<dbReference type="InterPro" id="IPR008808">
    <property type="entry name" value="Powdery_mildew-R_dom"/>
</dbReference>
<organism evidence="5 6">
    <name type="scientific">Brassica napus</name>
    <name type="common">Rape</name>
    <dbReference type="NCBI Taxonomy" id="3708"/>
    <lineage>
        <taxon>Eukaryota</taxon>
        <taxon>Viridiplantae</taxon>
        <taxon>Streptophyta</taxon>
        <taxon>Embryophyta</taxon>
        <taxon>Tracheophyta</taxon>
        <taxon>Spermatophyta</taxon>
        <taxon>Magnoliopsida</taxon>
        <taxon>eudicotyledons</taxon>
        <taxon>Gunneridae</taxon>
        <taxon>Pentapetalae</taxon>
        <taxon>rosids</taxon>
        <taxon>malvids</taxon>
        <taxon>Brassicales</taxon>
        <taxon>Brassicaceae</taxon>
        <taxon>Brassiceae</taxon>
        <taxon>Brassica</taxon>
    </lineage>
</organism>
<feature type="domain" description="RPW8" evidence="4">
    <location>
        <begin position="121"/>
        <end position="265"/>
    </location>
</feature>
<dbReference type="PANTHER" id="PTHR36766">
    <property type="entry name" value="PLANT BROAD-SPECTRUM MILDEW RESISTANCE PROTEIN RPW8"/>
    <property type="match status" value="1"/>
</dbReference>
<sequence>MSDCLGGALVSEVLKGLIKEAKTVIDFKLLFEELASTMKIMIPLTEQIDTIQGNADFDFGDLKETIQRARKVVDKCQRTSGFTRNLRSQERLRESIRICSNGPTASSVPEFPSFGPTYHLKPLLPKDAKNLLIQFSSPLPPYTNSNEFEDLLNKDLVSTMTRLLPLTQKIDSLRDKLDHSSGELHELRDTIEQAHLLIHKFQSVRFYNKPKYARKIERINKAMVKFCGIDLQLLQFRDQLDLSLVVEGLGKRMDSLSVAPALPFFTDHLCSVPKLDKSPSPVGLDWPLMDLNKRFIDNPNVDTLVVSAPPGCGKTTLVTHLCNNAHVKRHFKHILFNVVSSTPNFRTIVQNLLQYNGHAPQTFENDTQAAVALRKLLEKLIEDGPVLLVLDDVWQGADSFLEKFRISILGNYKVLVTSRSEFQSFGPTYYLKPLEYENARALLVQWASPRNNASPDEYEHLLKKILKRCNGFPIVIEVIGRSLNGRSLNTWKGQVESWSQGETVLDSPPQPTNLLKLVPLGNEQEEGFYNEYLVTQHDILRELAIHQSGLEAFLERKRLNLEIREAQFPDWCLNQMEPIIINASLLSISTDDLFSSNWIEMECPNVETLILNISSQNFALPSFISGMKKLKVLIITNHGSYPTRLTRFSCLSLLPNLKRIRLEKVSVTSLDILHLLLVSLKKLSLVMCSFGEVFYDIEDETIDVSRALPSLQEIDIDYCYDLDELPYWVCEVVSLKTLSITNCNKLSLLPEAIGNLSSLQVLRLSSCINLSELPETVERLGQLQFLDISHCLGLRKLPLEIGKLQKLKKMSMRKCWRCELPDSVRSLEGLEVKCDEETGLVLWERLKPKMRSLRVHVEEIEHNLNLLHIITFTLQKTAVKFLMDSIENFDASNNNLRECFIDMGSFLKDQKIIASTIIDLWSGLYSKEDIICRNHLQDLASHNLLKLLPLGKNEYGDCFYNELLVKQDNVSREFAMHQCEKESVSILQRKRLNMDIQENKFPNWCLNLKQPIVLNASLLSISTDDSFTSCWVEMHCPDVEVLVLNLCSSNYALPNFNATMKKLKVVMIMNHGLEPTKLTNLSCLSSLPYLRRIRFEKGSITLHDIPKLELNNLEKLSLWLCHFDEPLNESEFDGSETLLQSLQEIEIDYCYNLVELPNWVSQVKLSITNCNKLRTLFEAIGNLRNLEMLRVVSCSSLFELPETIKILSNLRFLDVSGCFQLKRLPLEIGKLQKLKKISMRDCYRCELPDSVKNLENLEVKCDEGTVFLWVGFKPKMKNLIITEEEAEHNLNLLQLF</sequence>
<name>A0ABQ8B6D0_BRANA</name>
<evidence type="ECO:0000256" key="1">
    <source>
        <dbReference type="ARBA" id="ARBA00008894"/>
    </source>
</evidence>
<keyword evidence="6" id="KW-1185">Reference proteome</keyword>
<comment type="similarity">
    <text evidence="1">Belongs to the disease resistance NB-LRR family.</text>
</comment>
<gene>
    <name evidence="5" type="ORF">HID58_049924</name>
</gene>
<dbReference type="Pfam" id="PF05659">
    <property type="entry name" value="RPW8"/>
    <property type="match status" value="2"/>
</dbReference>